<feature type="region of interest" description="Disordered" evidence="19">
    <location>
        <begin position="521"/>
        <end position="551"/>
    </location>
</feature>
<dbReference type="Gene3D" id="1.10.510.10">
    <property type="entry name" value="Transferase(Phosphotransferase) domain 1"/>
    <property type="match status" value="1"/>
</dbReference>
<evidence type="ECO:0000256" key="12">
    <source>
        <dbReference type="ARBA" id="ARBA00022840"/>
    </source>
</evidence>
<feature type="signal peptide" evidence="20">
    <location>
        <begin position="1"/>
        <end position="27"/>
    </location>
</feature>
<feature type="compositionally biased region" description="Acidic residues" evidence="19">
    <location>
        <begin position="759"/>
        <end position="769"/>
    </location>
</feature>
<evidence type="ECO:0000256" key="13">
    <source>
        <dbReference type="ARBA" id="ARBA00022842"/>
    </source>
</evidence>
<dbReference type="STRING" id="289078.A0A2X0KGP4"/>
<evidence type="ECO:0000256" key="3">
    <source>
        <dbReference type="ARBA" id="ARBA00012513"/>
    </source>
</evidence>
<keyword evidence="8 20" id="KW-0732">Signal</keyword>
<comment type="catalytic activity">
    <reaction evidence="17">
        <text>L-threonyl-[protein] + ATP = O-phospho-L-threonyl-[protein] + ADP + H(+)</text>
        <dbReference type="Rhea" id="RHEA:46608"/>
        <dbReference type="Rhea" id="RHEA-COMP:11060"/>
        <dbReference type="Rhea" id="RHEA-COMP:11605"/>
        <dbReference type="ChEBI" id="CHEBI:15378"/>
        <dbReference type="ChEBI" id="CHEBI:30013"/>
        <dbReference type="ChEBI" id="CHEBI:30616"/>
        <dbReference type="ChEBI" id="CHEBI:61977"/>
        <dbReference type="ChEBI" id="CHEBI:456216"/>
        <dbReference type="EC" id="2.7.11.1"/>
    </reaction>
    <physiologicalReaction direction="left-to-right" evidence="17">
        <dbReference type="Rhea" id="RHEA:46609"/>
    </physiologicalReaction>
</comment>
<dbReference type="CDD" id="cd13982">
    <property type="entry name" value="STKc_IRE1"/>
    <property type="match status" value="1"/>
</dbReference>
<keyword evidence="4" id="KW-0723">Serine/threonine-protein kinase</keyword>
<dbReference type="SUPFAM" id="SSF50998">
    <property type="entry name" value="Quinoprotein alcohol dehydrogenase-like"/>
    <property type="match status" value="1"/>
</dbReference>
<sequence length="1328" mass="144122">MRSVRQRVHAIAWLLFVWLATTTTTTSTTIPAQVAAVASHRETRDPRSAFAGPSSRDEAGTVVASAADLNNIATVDLAEASPSPFVPVPASILRKGVLGHRASVVESFRFSAPPFVGRNTATSATDSKGSSPPPPETSFEPSVDDMTLSPIVLVVTVDGHVHALKRDSGDWLWTLHDDSGHAVGGKGAKDVPFGSPLVSTRKGRPPTAMMPSRRGNSSLSPDPTSAAGETQTRARAPSSAGGESFDPLDDELYVIEPTAGGQIYLYDRSQKDAGGVKLEKLPLSMQELVALSPFTFPSDSSRMFMGGSDSKIVAVDLRLGRLVGVFGSGGAAWCEWDPTKVGVKPDSECDDEISRRPQDLLYMGRTEYTLSIYSKTSSVPIQTLTYTTYTSSALGIALQSQWTHTPDGLYLQPMHDGSLVCFKVGEPGIKWSVAFDAPAVSVFDIALPAASPENSDEPNREFDAPLMFEQPHPLVVDGLPLDFRRWSQLPDTTYVGRVGDGLFAMSRDRYPLTTLSPWGALDGSTPYRETLEPGQDGEEAPEGDTGPQQPVCQGLDCLIGRYPVLESHIAPVGPDSAIDPPTSRLLIDGPRQTGPSVPIIPNRPSPLPHSRSSVFGQVLAPFTGGESNGVVVILLLAILGYFYARKASGRSSNGLADTVNTLMQRIRPNPAVVESAPNKTRTATSSSKQKPPKSSSDAVEVLPPSPVPILSAEELSKALLPAITLSPPIGVSDTAHTRGTSLSSPNLVSTKDLPPLPPPDDDGEGEANDSDGKDEVEGTPRKKSRRRRGKKHKKTAIGEVNALGVSSISKGTSLETLLVGEVGGVGSQDLGAITLSEVEVKEENGEEADKTVKSVGPHSVGGLNVSDTILGYGSHGTVVLRGEFQGRAVAVKRLLKDFVTIATHEVALLQESDDHPHVIRYYCKEHRDTFLYIALELCPASLFDLIDQPSSFPELVPLLDQKRALRQITSGIRHLHKLKIVHRDIKPQNILVSTSKHHGGLRMLISDFGLCKKLDVDESSFQQTMNHAAGSFGYRAPEVLRGLVDPEQESVSSTPSSSTQNSPSRNRGSSSSSSAGLLTDPSMRLTRSIDIFSLGCIVYYVLTGGEHPFGGRYEREMNILLGKISLERLDGLGEEAIEVQDLITRMVATDPRERPTAEAVLLHPFFWNAQKRLLFICDASDRFEIMERDPPTPTLVMLESRAIEIVGDDWQKAIDRNLLDNLGKYRKYDGKSVRDLLRVLRNKVGSRGLIRSRRRSLMLNIRHPSQKHHYQDLPDSVRRNLGELPGGFLSYFTLRFPHLLLHVYDTVATHLHDEPMFTSTFSIPDEEQ</sequence>
<dbReference type="OrthoDB" id="63989at2759"/>
<dbReference type="PANTHER" id="PTHR13954">
    <property type="entry name" value="IRE1-RELATED"/>
    <property type="match status" value="1"/>
</dbReference>
<dbReference type="InterPro" id="IPR010513">
    <property type="entry name" value="KEN_dom"/>
</dbReference>
<feature type="domain" description="Protein kinase" evidence="21">
    <location>
        <begin position="864"/>
        <end position="1166"/>
    </location>
</feature>
<evidence type="ECO:0000256" key="14">
    <source>
        <dbReference type="ARBA" id="ARBA00022989"/>
    </source>
</evidence>
<dbReference type="PROSITE" id="PS50011">
    <property type="entry name" value="PROTEIN_KINASE_DOM"/>
    <property type="match status" value="1"/>
</dbReference>
<feature type="compositionally biased region" description="Basic residues" evidence="19">
    <location>
        <begin position="781"/>
        <end position="795"/>
    </location>
</feature>
<keyword evidence="16" id="KW-0325">Glycoprotein</keyword>
<dbReference type="GO" id="GO:0004521">
    <property type="term" value="F:RNA endonuclease activity"/>
    <property type="evidence" value="ECO:0007669"/>
    <property type="project" value="InterPro"/>
</dbReference>
<evidence type="ECO:0000256" key="17">
    <source>
        <dbReference type="ARBA" id="ARBA00048659"/>
    </source>
</evidence>
<evidence type="ECO:0000256" key="7">
    <source>
        <dbReference type="ARBA" id="ARBA00022723"/>
    </source>
</evidence>
<dbReference type="GO" id="GO:1990604">
    <property type="term" value="C:IRE1-TRAF2-ASK1 complex"/>
    <property type="evidence" value="ECO:0007669"/>
    <property type="project" value="TreeGrafter"/>
</dbReference>
<dbReference type="PANTHER" id="PTHR13954:SF6">
    <property type="entry name" value="NON-SPECIFIC SERINE_THREONINE PROTEIN KINASE"/>
    <property type="match status" value="1"/>
</dbReference>
<evidence type="ECO:0000256" key="10">
    <source>
        <dbReference type="ARBA" id="ARBA00022777"/>
    </source>
</evidence>
<dbReference type="Gene3D" id="3.30.200.20">
    <property type="entry name" value="Phosphorylase Kinase, domain 1"/>
    <property type="match status" value="1"/>
</dbReference>
<dbReference type="PROSITE" id="PS00108">
    <property type="entry name" value="PROTEIN_KINASE_ST"/>
    <property type="match status" value="1"/>
</dbReference>
<feature type="region of interest" description="Disordered" evidence="19">
    <location>
        <begin position="116"/>
        <end position="143"/>
    </location>
</feature>
<evidence type="ECO:0000256" key="16">
    <source>
        <dbReference type="ARBA" id="ARBA00023180"/>
    </source>
</evidence>
<dbReference type="InterPro" id="IPR045133">
    <property type="entry name" value="IRE1/2-like"/>
</dbReference>
<dbReference type="Pfam" id="PF00069">
    <property type="entry name" value="Pkinase"/>
    <property type="match status" value="2"/>
</dbReference>
<evidence type="ECO:0000256" key="4">
    <source>
        <dbReference type="ARBA" id="ARBA00022527"/>
    </source>
</evidence>
<keyword evidence="13" id="KW-0460">Magnesium</keyword>
<dbReference type="CDD" id="cd10422">
    <property type="entry name" value="RNase_Ire1"/>
    <property type="match status" value="1"/>
</dbReference>
<dbReference type="SMART" id="SM00220">
    <property type="entry name" value="S_TKc"/>
    <property type="match status" value="1"/>
</dbReference>
<dbReference type="InterPro" id="IPR038357">
    <property type="entry name" value="KEN_sf"/>
</dbReference>
<dbReference type="SUPFAM" id="SSF56112">
    <property type="entry name" value="Protein kinase-like (PK-like)"/>
    <property type="match status" value="1"/>
</dbReference>
<feature type="compositionally biased region" description="Polar residues" evidence="19">
    <location>
        <begin position="214"/>
        <end position="233"/>
    </location>
</feature>
<dbReference type="FunFam" id="3.30.200.20:FF:000077">
    <property type="entry name" value="Putative Serine/threonine-protein kinase/endoribonuclease IRE1"/>
    <property type="match status" value="1"/>
</dbReference>
<comment type="subcellular location">
    <subcellularLocation>
        <location evidence="2">Membrane</location>
        <topology evidence="2">Single-pass membrane protein</topology>
    </subcellularLocation>
</comment>
<comment type="cofactor">
    <cofactor evidence="1">
        <name>Mg(2+)</name>
        <dbReference type="ChEBI" id="CHEBI:18420"/>
    </cofactor>
</comment>
<dbReference type="GO" id="GO:0005524">
    <property type="term" value="F:ATP binding"/>
    <property type="evidence" value="ECO:0007669"/>
    <property type="project" value="UniProtKB-KW"/>
</dbReference>
<keyword evidence="12" id="KW-0067">ATP-binding</keyword>
<evidence type="ECO:0000259" key="21">
    <source>
        <dbReference type="PROSITE" id="PS50011"/>
    </source>
</evidence>
<feature type="region of interest" description="Disordered" evidence="19">
    <location>
        <begin position="183"/>
        <end position="247"/>
    </location>
</feature>
<dbReference type="FunFam" id="1.10.510.10:FF:000572">
    <property type="entry name" value="Serine/threonine-protein kinase/endoribonuclease IRE1"/>
    <property type="match status" value="1"/>
</dbReference>
<feature type="domain" description="KEN" evidence="22">
    <location>
        <begin position="1169"/>
        <end position="1323"/>
    </location>
</feature>
<evidence type="ECO:0000256" key="6">
    <source>
        <dbReference type="ARBA" id="ARBA00022692"/>
    </source>
</evidence>
<feature type="region of interest" description="Disordered" evidence="19">
    <location>
        <begin position="666"/>
        <end position="702"/>
    </location>
</feature>
<feature type="compositionally biased region" description="Low complexity" evidence="19">
    <location>
        <begin position="685"/>
        <end position="696"/>
    </location>
</feature>
<dbReference type="EMBL" id="FMWP01000013">
    <property type="protein sequence ID" value="SCZ88938.1"/>
    <property type="molecule type" value="Genomic_DNA"/>
</dbReference>
<feature type="compositionally biased region" description="Low complexity" evidence="19">
    <location>
        <begin position="1049"/>
        <end position="1074"/>
    </location>
</feature>
<evidence type="ECO:0000256" key="18">
    <source>
        <dbReference type="ARBA" id="ARBA00048977"/>
    </source>
</evidence>
<evidence type="ECO:0000313" key="23">
    <source>
        <dbReference type="EMBL" id="SCZ88938.1"/>
    </source>
</evidence>
<dbReference type="GO" id="GO:0036498">
    <property type="term" value="P:IRE1-mediated unfolded protein response"/>
    <property type="evidence" value="ECO:0007669"/>
    <property type="project" value="TreeGrafter"/>
</dbReference>
<dbReference type="GO" id="GO:0046872">
    <property type="term" value="F:metal ion binding"/>
    <property type="evidence" value="ECO:0007669"/>
    <property type="project" value="UniProtKB-KW"/>
</dbReference>
<keyword evidence="24" id="KW-1185">Reference proteome</keyword>
<dbReference type="InterPro" id="IPR008271">
    <property type="entry name" value="Ser/Thr_kinase_AS"/>
</dbReference>
<dbReference type="GO" id="GO:0006397">
    <property type="term" value="P:mRNA processing"/>
    <property type="evidence" value="ECO:0007669"/>
    <property type="project" value="InterPro"/>
</dbReference>
<accession>A0A2X0KGP4</accession>
<dbReference type="Pfam" id="PF06479">
    <property type="entry name" value="Ribonuc_2-5A"/>
    <property type="match status" value="2"/>
</dbReference>
<feature type="region of interest" description="Disordered" evidence="19">
    <location>
        <begin position="37"/>
        <end position="57"/>
    </location>
</feature>
<dbReference type="InterPro" id="IPR000719">
    <property type="entry name" value="Prot_kinase_dom"/>
</dbReference>
<dbReference type="PROSITE" id="PS51392">
    <property type="entry name" value="KEN"/>
    <property type="match status" value="1"/>
</dbReference>
<evidence type="ECO:0000256" key="5">
    <source>
        <dbReference type="ARBA" id="ARBA00022679"/>
    </source>
</evidence>
<evidence type="ECO:0000256" key="2">
    <source>
        <dbReference type="ARBA" id="ARBA00004167"/>
    </source>
</evidence>
<evidence type="ECO:0000313" key="24">
    <source>
        <dbReference type="Proteomes" id="UP000249723"/>
    </source>
</evidence>
<feature type="chain" id="PRO_5030060012" description="non-specific serine/threonine protein kinase" evidence="20">
    <location>
        <begin position="28"/>
        <end position="1328"/>
    </location>
</feature>
<evidence type="ECO:0000256" key="8">
    <source>
        <dbReference type="ARBA" id="ARBA00022729"/>
    </source>
</evidence>
<evidence type="ECO:0000256" key="19">
    <source>
        <dbReference type="SAM" id="MobiDB-lite"/>
    </source>
</evidence>
<keyword evidence="9" id="KW-0547">Nucleotide-binding</keyword>
<evidence type="ECO:0000256" key="15">
    <source>
        <dbReference type="ARBA" id="ARBA00023136"/>
    </source>
</evidence>
<dbReference type="GO" id="GO:0051082">
    <property type="term" value="F:unfolded protein binding"/>
    <property type="evidence" value="ECO:0007669"/>
    <property type="project" value="TreeGrafter"/>
</dbReference>
<keyword evidence="6" id="KW-0812">Transmembrane</keyword>
<feature type="compositionally biased region" description="Polar residues" evidence="19">
    <location>
        <begin position="119"/>
        <end position="129"/>
    </location>
</feature>
<evidence type="ECO:0000256" key="20">
    <source>
        <dbReference type="SAM" id="SignalP"/>
    </source>
</evidence>
<feature type="compositionally biased region" description="Basic and acidic residues" evidence="19">
    <location>
        <begin position="770"/>
        <end position="780"/>
    </location>
</feature>
<evidence type="ECO:0000256" key="11">
    <source>
        <dbReference type="ARBA" id="ARBA00022801"/>
    </source>
</evidence>
<dbReference type="GO" id="GO:0016787">
    <property type="term" value="F:hydrolase activity"/>
    <property type="evidence" value="ECO:0007669"/>
    <property type="project" value="UniProtKB-KW"/>
</dbReference>
<evidence type="ECO:0000256" key="9">
    <source>
        <dbReference type="ARBA" id="ARBA00022741"/>
    </source>
</evidence>
<feature type="region of interest" description="Disordered" evidence="19">
    <location>
        <begin position="728"/>
        <end position="796"/>
    </location>
</feature>
<dbReference type="GO" id="GO:0004674">
    <property type="term" value="F:protein serine/threonine kinase activity"/>
    <property type="evidence" value="ECO:0007669"/>
    <property type="project" value="UniProtKB-KW"/>
</dbReference>
<organism evidence="23 24">
    <name type="scientific">Microbotryum saponariae</name>
    <dbReference type="NCBI Taxonomy" id="289078"/>
    <lineage>
        <taxon>Eukaryota</taxon>
        <taxon>Fungi</taxon>
        <taxon>Dikarya</taxon>
        <taxon>Basidiomycota</taxon>
        <taxon>Pucciniomycotina</taxon>
        <taxon>Microbotryomycetes</taxon>
        <taxon>Microbotryales</taxon>
        <taxon>Microbotryaceae</taxon>
        <taxon>Microbotryum</taxon>
    </lineage>
</organism>
<keyword evidence="15" id="KW-0472">Membrane</keyword>
<name>A0A2X0KGP4_9BASI</name>
<keyword evidence="11" id="KW-0378">Hydrolase</keyword>
<feature type="region of interest" description="Disordered" evidence="19">
    <location>
        <begin position="1046"/>
        <end position="1077"/>
    </location>
</feature>
<evidence type="ECO:0000256" key="1">
    <source>
        <dbReference type="ARBA" id="ARBA00001946"/>
    </source>
</evidence>
<keyword evidence="10" id="KW-0418">Kinase</keyword>
<keyword evidence="14" id="KW-1133">Transmembrane helix</keyword>
<gene>
    <name evidence="23" type="ORF">BZ3500_MVSOF-1268-A1-R1_CHR1-1G00840</name>
</gene>
<evidence type="ECO:0000259" key="22">
    <source>
        <dbReference type="PROSITE" id="PS51392"/>
    </source>
</evidence>
<dbReference type="Gene3D" id="1.20.1440.180">
    <property type="entry name" value="KEN domain"/>
    <property type="match status" value="1"/>
</dbReference>
<protein>
    <recommendedName>
        <fullName evidence="3">non-specific serine/threonine protein kinase</fullName>
        <ecNumber evidence="3">2.7.11.1</ecNumber>
    </recommendedName>
</protein>
<keyword evidence="7" id="KW-0479">Metal-binding</keyword>
<dbReference type="GO" id="GO:0070059">
    <property type="term" value="P:intrinsic apoptotic signaling pathway in response to endoplasmic reticulum stress"/>
    <property type="evidence" value="ECO:0007669"/>
    <property type="project" value="TreeGrafter"/>
</dbReference>
<dbReference type="SMART" id="SM00580">
    <property type="entry name" value="PUG"/>
    <property type="match status" value="1"/>
</dbReference>
<dbReference type="InterPro" id="IPR011047">
    <property type="entry name" value="Quinoprotein_ADH-like_sf"/>
</dbReference>
<proteinExistence type="predicted"/>
<feature type="compositionally biased region" description="Polar residues" evidence="19">
    <location>
        <begin position="737"/>
        <end position="749"/>
    </location>
</feature>
<dbReference type="Proteomes" id="UP000249723">
    <property type="component" value="Unassembled WGS sequence"/>
</dbReference>
<comment type="catalytic activity">
    <reaction evidence="18">
        <text>L-seryl-[protein] + ATP = O-phospho-L-seryl-[protein] + ADP + H(+)</text>
        <dbReference type="Rhea" id="RHEA:17989"/>
        <dbReference type="Rhea" id="RHEA-COMP:9863"/>
        <dbReference type="Rhea" id="RHEA-COMP:11604"/>
        <dbReference type="ChEBI" id="CHEBI:15378"/>
        <dbReference type="ChEBI" id="CHEBI:29999"/>
        <dbReference type="ChEBI" id="CHEBI:30616"/>
        <dbReference type="ChEBI" id="CHEBI:83421"/>
        <dbReference type="ChEBI" id="CHEBI:456216"/>
        <dbReference type="EC" id="2.7.11.1"/>
    </reaction>
    <physiologicalReaction direction="left-to-right" evidence="18">
        <dbReference type="Rhea" id="RHEA:17990"/>
    </physiologicalReaction>
</comment>
<dbReference type="EC" id="2.7.11.1" evidence="3"/>
<dbReference type="InterPro" id="IPR011009">
    <property type="entry name" value="Kinase-like_dom_sf"/>
</dbReference>
<reference evidence="24" key="1">
    <citation type="submission" date="2016-10" db="EMBL/GenBank/DDBJ databases">
        <authorList>
            <person name="Jeantristanb JTB J.-T."/>
            <person name="Ricardo R."/>
        </authorList>
    </citation>
    <scope>NUCLEOTIDE SEQUENCE [LARGE SCALE GENOMIC DNA]</scope>
</reference>
<keyword evidence="5" id="KW-0808">Transferase</keyword>